<dbReference type="GO" id="GO:0030313">
    <property type="term" value="C:cell envelope"/>
    <property type="evidence" value="ECO:0007669"/>
    <property type="project" value="UniProtKB-SubCell"/>
</dbReference>
<dbReference type="EMBL" id="PFDW01000006">
    <property type="protein sequence ID" value="PJE58526.1"/>
    <property type="molecule type" value="Genomic_DNA"/>
</dbReference>
<protein>
    <recommendedName>
        <fullName evidence="7">Membrane fusion protein biotin-lipoyl like domain-containing protein</fullName>
    </recommendedName>
</protein>
<gene>
    <name evidence="5" type="ORF">COU81_00260</name>
</gene>
<name>A0A2M8KF33_9BACT</name>
<dbReference type="SUPFAM" id="SSF111369">
    <property type="entry name" value="HlyD-like secretion proteins"/>
    <property type="match status" value="1"/>
</dbReference>
<keyword evidence="4" id="KW-1133">Transmembrane helix</keyword>
<keyword evidence="2 3" id="KW-0175">Coiled coil</keyword>
<sequence>MKFTKKNIIIGVIIVIIIIGIFVATRKSANLYQTATAERTKIVENITATGNVQAAQNLGLAFKITGRVANISAVVGKEVKTGDELAKLETSEFFIRLSEAQANIQIAQAKLAQLKAGAIFEEINVTKTTLNNAINNSEKEITTTEQNLADVITKASEDIQSAYKDAINDLATNQTIIQNSINSAKTVLDDVNVNSYLDTGALNTAKDNRSNANSSYLVAKSYINIALMTQSNADIYNALDKLLTAINDANIALSATNEVLYNSTVTFALTLTTLDAYKTSIAIAHSNANTSKTNITNTRQSIASQKTTNSKNINTAQNNYETTKTYWASQVATAQKILN</sequence>
<dbReference type="Gene3D" id="2.40.50.100">
    <property type="match status" value="1"/>
</dbReference>
<evidence type="ECO:0000256" key="4">
    <source>
        <dbReference type="SAM" id="Phobius"/>
    </source>
</evidence>
<evidence type="ECO:0000313" key="5">
    <source>
        <dbReference type="EMBL" id="PJE58526.1"/>
    </source>
</evidence>
<comment type="subcellular location">
    <subcellularLocation>
        <location evidence="1">Cell envelope</location>
    </subcellularLocation>
</comment>
<comment type="caution">
    <text evidence="5">The sequence shown here is derived from an EMBL/GenBank/DDBJ whole genome shotgun (WGS) entry which is preliminary data.</text>
</comment>
<organism evidence="5 6">
    <name type="scientific">Candidatus Portnoybacteria bacterium CG10_big_fil_rev_8_21_14_0_10_36_7</name>
    <dbReference type="NCBI Taxonomy" id="1974812"/>
    <lineage>
        <taxon>Bacteria</taxon>
        <taxon>Candidatus Portnoyibacteriota</taxon>
    </lineage>
</organism>
<dbReference type="PANTHER" id="PTHR32347">
    <property type="entry name" value="EFFLUX SYSTEM COMPONENT YKNX-RELATED"/>
    <property type="match status" value="1"/>
</dbReference>
<evidence type="ECO:0008006" key="7">
    <source>
        <dbReference type="Google" id="ProtNLM"/>
    </source>
</evidence>
<keyword evidence="4" id="KW-0812">Transmembrane</keyword>
<feature type="transmembrane region" description="Helical" evidence="4">
    <location>
        <begin position="7"/>
        <end position="25"/>
    </location>
</feature>
<evidence type="ECO:0000313" key="6">
    <source>
        <dbReference type="Proteomes" id="UP000231450"/>
    </source>
</evidence>
<evidence type="ECO:0000256" key="2">
    <source>
        <dbReference type="ARBA" id="ARBA00023054"/>
    </source>
</evidence>
<dbReference type="Proteomes" id="UP000231450">
    <property type="component" value="Unassembled WGS sequence"/>
</dbReference>
<reference evidence="6" key="1">
    <citation type="submission" date="2017-09" db="EMBL/GenBank/DDBJ databases">
        <title>Depth-based differentiation of microbial function through sediment-hosted aquifers and enrichment of novel symbionts in the deep terrestrial subsurface.</title>
        <authorList>
            <person name="Probst A.J."/>
            <person name="Ladd B."/>
            <person name="Jarett J.K."/>
            <person name="Geller-Mcgrath D.E."/>
            <person name="Sieber C.M.K."/>
            <person name="Emerson J.B."/>
            <person name="Anantharaman K."/>
            <person name="Thomas B.C."/>
            <person name="Malmstrom R."/>
            <person name="Stieglmeier M."/>
            <person name="Klingl A."/>
            <person name="Woyke T."/>
            <person name="Ryan C.M."/>
            <person name="Banfield J.F."/>
        </authorList>
    </citation>
    <scope>NUCLEOTIDE SEQUENCE [LARGE SCALE GENOMIC DNA]</scope>
</reference>
<evidence type="ECO:0000256" key="1">
    <source>
        <dbReference type="ARBA" id="ARBA00004196"/>
    </source>
</evidence>
<dbReference type="PANTHER" id="PTHR32347:SF14">
    <property type="entry name" value="EFFLUX SYSTEM COMPONENT YKNX-RELATED"/>
    <property type="match status" value="1"/>
</dbReference>
<proteinExistence type="predicted"/>
<feature type="coiled-coil region" evidence="3">
    <location>
        <begin position="97"/>
        <end position="154"/>
    </location>
</feature>
<keyword evidence="4" id="KW-0472">Membrane</keyword>
<dbReference type="InterPro" id="IPR050465">
    <property type="entry name" value="UPF0194_transport"/>
</dbReference>
<evidence type="ECO:0000256" key="3">
    <source>
        <dbReference type="SAM" id="Coils"/>
    </source>
</evidence>
<dbReference type="AlphaFoldDB" id="A0A2M8KF33"/>
<accession>A0A2M8KF33</accession>